<evidence type="ECO:0000313" key="1">
    <source>
        <dbReference type="EMBL" id="QHT25964.1"/>
    </source>
</evidence>
<accession>A0A6C0EA62</accession>
<dbReference type="AlphaFoldDB" id="A0A6C0EA62"/>
<name>A0A6C0EA62_9ZZZZ</name>
<protein>
    <submittedName>
        <fullName evidence="1">Uncharacterized protein</fullName>
    </submittedName>
</protein>
<proteinExistence type="predicted"/>
<organism evidence="1">
    <name type="scientific">viral metagenome</name>
    <dbReference type="NCBI Taxonomy" id="1070528"/>
    <lineage>
        <taxon>unclassified sequences</taxon>
        <taxon>metagenomes</taxon>
        <taxon>organismal metagenomes</taxon>
    </lineage>
</organism>
<sequence>MDSEFTHEESRSYRKKVIKDNIEKTISEGYSEFSMTYFSNDPLVDINTDIDICKDIFPDCLFSIEQADIETCKIFMPESQYSPNFLKLTIHLQT</sequence>
<reference evidence="1" key="1">
    <citation type="journal article" date="2020" name="Nature">
        <title>Giant virus diversity and host interactions through global metagenomics.</title>
        <authorList>
            <person name="Schulz F."/>
            <person name="Roux S."/>
            <person name="Paez-Espino D."/>
            <person name="Jungbluth S."/>
            <person name="Walsh D.A."/>
            <person name="Denef V.J."/>
            <person name="McMahon K.D."/>
            <person name="Konstantinidis K.T."/>
            <person name="Eloe-Fadrosh E.A."/>
            <person name="Kyrpides N.C."/>
            <person name="Woyke T."/>
        </authorList>
    </citation>
    <scope>NUCLEOTIDE SEQUENCE</scope>
    <source>
        <strain evidence="1">GVMAG-M-3300023179-27</strain>
    </source>
</reference>
<dbReference type="EMBL" id="MN739777">
    <property type="protein sequence ID" value="QHT25964.1"/>
    <property type="molecule type" value="Genomic_DNA"/>
</dbReference>